<evidence type="ECO:0000313" key="11">
    <source>
        <dbReference type="EMBL" id="RGM42953.1"/>
    </source>
</evidence>
<evidence type="ECO:0000256" key="4">
    <source>
        <dbReference type="ARBA" id="ARBA00022692"/>
    </source>
</evidence>
<dbReference type="InterPro" id="IPR036942">
    <property type="entry name" value="Beta-barrel_TonB_sf"/>
</dbReference>
<dbReference type="GO" id="GO:0015344">
    <property type="term" value="F:siderophore uptake transmembrane transporter activity"/>
    <property type="evidence" value="ECO:0007669"/>
    <property type="project" value="TreeGrafter"/>
</dbReference>
<dbReference type="Proteomes" id="UP000285109">
    <property type="component" value="Unassembled WGS sequence"/>
</dbReference>
<evidence type="ECO:0000256" key="3">
    <source>
        <dbReference type="ARBA" id="ARBA00022452"/>
    </source>
</evidence>
<accession>A0A3E4WL58</accession>
<evidence type="ECO:0000256" key="9">
    <source>
        <dbReference type="SAM" id="Phobius"/>
    </source>
</evidence>
<keyword evidence="9" id="KW-1133">Transmembrane helix</keyword>
<dbReference type="PROSITE" id="PS52016">
    <property type="entry name" value="TONB_DEPENDENT_REC_3"/>
    <property type="match status" value="1"/>
</dbReference>
<dbReference type="Gene3D" id="2.40.170.20">
    <property type="entry name" value="TonB-dependent receptor, beta-barrel domain"/>
    <property type="match status" value="1"/>
</dbReference>
<evidence type="ECO:0000259" key="10">
    <source>
        <dbReference type="Pfam" id="PF07715"/>
    </source>
</evidence>
<dbReference type="SUPFAM" id="SSF56935">
    <property type="entry name" value="Porins"/>
    <property type="match status" value="1"/>
</dbReference>
<name>A0A3E4WL58_9BACT</name>
<evidence type="ECO:0000313" key="14">
    <source>
        <dbReference type="Proteomes" id="UP000285109"/>
    </source>
</evidence>
<comment type="caution">
    <text evidence="11">The sequence shown here is derived from an EMBL/GenBank/DDBJ whole genome shotgun (WGS) entry which is preliminary data.</text>
</comment>
<dbReference type="PANTHER" id="PTHR30069">
    <property type="entry name" value="TONB-DEPENDENT OUTER MEMBRANE RECEPTOR"/>
    <property type="match status" value="1"/>
</dbReference>
<dbReference type="EMBL" id="QRQK01000011">
    <property type="protein sequence ID" value="RHM97633.1"/>
    <property type="molecule type" value="Genomic_DNA"/>
</dbReference>
<dbReference type="GO" id="GO:0009279">
    <property type="term" value="C:cell outer membrane"/>
    <property type="evidence" value="ECO:0007669"/>
    <property type="project" value="UniProtKB-SubCell"/>
</dbReference>
<dbReference type="InterPro" id="IPR037066">
    <property type="entry name" value="Plug_dom_sf"/>
</dbReference>
<dbReference type="Gene3D" id="2.170.130.10">
    <property type="entry name" value="TonB-dependent receptor, plug domain"/>
    <property type="match status" value="1"/>
</dbReference>
<evidence type="ECO:0000256" key="5">
    <source>
        <dbReference type="ARBA" id="ARBA00022729"/>
    </source>
</evidence>
<protein>
    <submittedName>
        <fullName evidence="11">TonB-dependent receptor</fullName>
    </submittedName>
</protein>
<evidence type="ECO:0000256" key="6">
    <source>
        <dbReference type="ARBA" id="ARBA00023136"/>
    </source>
</evidence>
<gene>
    <name evidence="12" type="ORF">DWZ34_07075</name>
    <name evidence="11" type="ORF">DXC17_01615</name>
</gene>
<keyword evidence="11" id="KW-0675">Receptor</keyword>
<comment type="subcellular location">
    <subcellularLocation>
        <location evidence="1 8">Cell outer membrane</location>
        <topology evidence="1 8">Multi-pass membrane protein</topology>
    </subcellularLocation>
</comment>
<dbReference type="STRING" id="310297.BHV76_03235"/>
<evidence type="ECO:0000256" key="7">
    <source>
        <dbReference type="ARBA" id="ARBA00023237"/>
    </source>
</evidence>
<evidence type="ECO:0000256" key="8">
    <source>
        <dbReference type="PROSITE-ProRule" id="PRU01360"/>
    </source>
</evidence>
<dbReference type="PANTHER" id="PTHR30069:SF29">
    <property type="entry name" value="HEMOGLOBIN AND HEMOGLOBIN-HAPTOGLOBIN-BINDING PROTEIN 1-RELATED"/>
    <property type="match status" value="1"/>
</dbReference>
<evidence type="ECO:0000313" key="13">
    <source>
        <dbReference type="Proteomes" id="UP000260780"/>
    </source>
</evidence>
<evidence type="ECO:0000256" key="2">
    <source>
        <dbReference type="ARBA" id="ARBA00022448"/>
    </source>
</evidence>
<dbReference type="InterPro" id="IPR012910">
    <property type="entry name" value="Plug_dom"/>
</dbReference>
<evidence type="ECO:0000313" key="12">
    <source>
        <dbReference type="EMBL" id="RHM97633.1"/>
    </source>
</evidence>
<reference evidence="13 14" key="1">
    <citation type="submission" date="2018-08" db="EMBL/GenBank/DDBJ databases">
        <title>A genome reference for cultivated species of the human gut microbiota.</title>
        <authorList>
            <person name="Zou Y."/>
            <person name="Xue W."/>
            <person name="Luo G."/>
        </authorList>
    </citation>
    <scope>NUCLEOTIDE SEQUENCE [LARGE SCALE GENOMIC DNA]</scope>
    <source>
        <strain evidence="12 14">AF31-28B-AC</strain>
        <strain evidence="11 13">OM08-14</strain>
    </source>
</reference>
<keyword evidence="4 8" id="KW-0812">Transmembrane</keyword>
<dbReference type="EMBL" id="QSTF01000002">
    <property type="protein sequence ID" value="RGM42953.1"/>
    <property type="molecule type" value="Genomic_DNA"/>
</dbReference>
<dbReference type="InterPro" id="IPR039426">
    <property type="entry name" value="TonB-dep_rcpt-like"/>
</dbReference>
<keyword evidence="7 8" id="KW-0998">Cell outer membrane</keyword>
<evidence type="ECO:0000256" key="1">
    <source>
        <dbReference type="ARBA" id="ARBA00004571"/>
    </source>
</evidence>
<keyword evidence="6 8" id="KW-0472">Membrane</keyword>
<dbReference type="GO" id="GO:0044718">
    <property type="term" value="P:siderophore transmembrane transport"/>
    <property type="evidence" value="ECO:0007669"/>
    <property type="project" value="TreeGrafter"/>
</dbReference>
<keyword evidence="2 8" id="KW-0813">Transport</keyword>
<comment type="similarity">
    <text evidence="8">Belongs to the TonB-dependent receptor family.</text>
</comment>
<keyword evidence="5" id="KW-0732">Signal</keyword>
<feature type="transmembrane region" description="Helical" evidence="9">
    <location>
        <begin position="7"/>
        <end position="31"/>
    </location>
</feature>
<organism evidence="11 13">
    <name type="scientific">Phocaeicola plebeius</name>
    <dbReference type="NCBI Taxonomy" id="310297"/>
    <lineage>
        <taxon>Bacteria</taxon>
        <taxon>Pseudomonadati</taxon>
        <taxon>Bacteroidota</taxon>
        <taxon>Bacteroidia</taxon>
        <taxon>Bacteroidales</taxon>
        <taxon>Bacteroidaceae</taxon>
        <taxon>Phocaeicola</taxon>
    </lineage>
</organism>
<dbReference type="Proteomes" id="UP000260780">
    <property type="component" value="Unassembled WGS sequence"/>
</dbReference>
<dbReference type="AlphaFoldDB" id="A0A3E4WL58"/>
<keyword evidence="3 8" id="KW-1134">Transmembrane beta strand</keyword>
<dbReference type="RefSeq" id="WP_117747287.1">
    <property type="nucleotide sequence ID" value="NZ_CAXSLZ010000008.1"/>
</dbReference>
<sequence>MKRLKKLAIIVGCRFFIAMCLCMFAGVDIIYAQHAESDSITGKVHQIPDVTVSGKKTMNKISSVVPVQRLGKDMMEDLGIQNMADAVRRFAGTDVRDYGGTGGLKTVSVRNMGAAHTAISYDGVAVSNCQAGQIDIGRFSLDNVESLSLSVGQNEDMLQSARLYASAGVLNIETSRPEFLEDRKWQLLFQVKGGSFGLVNPYFRYGQQLGEKTVLSVDGDYLRSDGQYPFLLKNGKYTQTEKRSNSEVDSWHTEWNLIHEFKEDKKLNVKAYYYQSERGLPGAVILYNPVSNERLWDKNAFVQAKYQDKISDKWSLQVLAKYNYAWNKYQDKGAQYEGRVSTDHYTQHEYYASGAVLYRPFQGFSVSLAQDLAVNTLDSNLPDCPFPTRVTSLTALHARYQLGGVQMDASLINTYVKEHVESGEKPDDLKKLSPSFSVNWKPFSEQDFFLRVMYKSTFRTPTFNDLYYYRLGNRSLRPEKAKEYNIGVTWGAKRNSVWDYLTFTGDVYFNQVTDKIVAFPSTYVWRMANYGKTHIWGADITLSMGIPLGELFKVYFSGSYTWQKAVDLTDPNAKNYKDQLPYTPEHNGNGSVILETPWVKLGYSLIGVGKRYYFSQNIPENEIDGYVEQTLTLSRQFSFKACRLRLQADFINFMNEQYEVIKYYPMPGRSWKITAAIHF</sequence>
<feature type="domain" description="TonB-dependent receptor plug" evidence="10">
    <location>
        <begin position="62"/>
        <end position="152"/>
    </location>
</feature>
<proteinExistence type="inferred from homology"/>
<dbReference type="Pfam" id="PF07715">
    <property type="entry name" value="Plug"/>
    <property type="match status" value="1"/>
</dbReference>